<keyword evidence="7" id="KW-1185">Reference proteome</keyword>
<feature type="repeat" description="WD" evidence="3">
    <location>
        <begin position="775"/>
        <end position="807"/>
    </location>
</feature>
<dbReference type="InterPro" id="IPR036322">
    <property type="entry name" value="WD40_repeat_dom_sf"/>
</dbReference>
<comment type="caution">
    <text evidence="6">The sequence shown here is derived from an EMBL/GenBank/DDBJ whole genome shotgun (WGS) entry which is preliminary data.</text>
</comment>
<dbReference type="CDD" id="cd00093">
    <property type="entry name" value="HTH_XRE"/>
    <property type="match status" value="1"/>
</dbReference>
<dbReference type="AlphaFoldDB" id="A0A7W9LH22"/>
<keyword evidence="1 3" id="KW-0853">WD repeat</keyword>
<accession>A0A7W9LH22</accession>
<dbReference type="PROSITE" id="PS50294">
    <property type="entry name" value="WD_REPEATS_REGION"/>
    <property type="match status" value="12"/>
</dbReference>
<dbReference type="PROSITE" id="PS00678">
    <property type="entry name" value="WD_REPEATS_1"/>
    <property type="match status" value="8"/>
</dbReference>
<evidence type="ECO:0000256" key="3">
    <source>
        <dbReference type="PROSITE-ProRule" id="PRU00221"/>
    </source>
</evidence>
<feature type="transmembrane region" description="Helical" evidence="4">
    <location>
        <begin position="508"/>
        <end position="527"/>
    </location>
</feature>
<evidence type="ECO:0000256" key="1">
    <source>
        <dbReference type="ARBA" id="ARBA00022574"/>
    </source>
</evidence>
<dbReference type="InterPro" id="IPR010982">
    <property type="entry name" value="Lambda_DNA-bd_dom_sf"/>
</dbReference>
<proteinExistence type="predicted"/>
<dbReference type="InterPro" id="IPR027417">
    <property type="entry name" value="P-loop_NTPase"/>
</dbReference>
<feature type="repeat" description="WD" evidence="3">
    <location>
        <begin position="818"/>
        <end position="851"/>
    </location>
</feature>
<feature type="repeat" description="WD" evidence="3">
    <location>
        <begin position="595"/>
        <end position="629"/>
    </location>
</feature>
<dbReference type="CDD" id="cd00200">
    <property type="entry name" value="WD40"/>
    <property type="match status" value="2"/>
</dbReference>
<dbReference type="InterPro" id="IPR020472">
    <property type="entry name" value="WD40_PAC1"/>
</dbReference>
<feature type="repeat" description="WD" evidence="3">
    <location>
        <begin position="1031"/>
        <end position="1062"/>
    </location>
</feature>
<dbReference type="SMART" id="SM00320">
    <property type="entry name" value="WD40"/>
    <property type="match status" value="14"/>
</dbReference>
<dbReference type="PROSITE" id="PS50082">
    <property type="entry name" value="WD_REPEATS_2"/>
    <property type="match status" value="13"/>
</dbReference>
<dbReference type="Gene3D" id="1.10.260.40">
    <property type="entry name" value="lambda repressor-like DNA-binding domains"/>
    <property type="match status" value="1"/>
</dbReference>
<feature type="repeat" description="WD" evidence="3">
    <location>
        <begin position="730"/>
        <end position="771"/>
    </location>
</feature>
<name>A0A7W9LH22_9ACTN</name>
<dbReference type="EMBL" id="JACHMB010000001">
    <property type="protein sequence ID" value="MBB5783507.1"/>
    <property type="molecule type" value="Genomic_DNA"/>
</dbReference>
<dbReference type="InterPro" id="IPR019775">
    <property type="entry name" value="WD40_repeat_CS"/>
</dbReference>
<feature type="repeat" description="WD" evidence="3">
    <location>
        <begin position="685"/>
        <end position="726"/>
    </location>
</feature>
<dbReference type="InterPro" id="IPR001387">
    <property type="entry name" value="Cro/C1-type_HTH"/>
</dbReference>
<dbReference type="SUPFAM" id="SSF47413">
    <property type="entry name" value="lambda repressor-like DNA-binding domains"/>
    <property type="match status" value="1"/>
</dbReference>
<dbReference type="SUPFAM" id="SSF50978">
    <property type="entry name" value="WD40 repeat-like"/>
    <property type="match status" value="2"/>
</dbReference>
<dbReference type="Pfam" id="PF20703">
    <property type="entry name" value="nSTAND1"/>
    <property type="match status" value="1"/>
</dbReference>
<evidence type="ECO:0000256" key="4">
    <source>
        <dbReference type="SAM" id="Phobius"/>
    </source>
</evidence>
<dbReference type="Proteomes" id="UP000579153">
    <property type="component" value="Unassembled WGS sequence"/>
</dbReference>
<dbReference type="InterPro" id="IPR050349">
    <property type="entry name" value="WD_LIS1/nudF_dynein_reg"/>
</dbReference>
<feature type="domain" description="Novel STAND NTPase 1" evidence="5">
    <location>
        <begin position="100"/>
        <end position="451"/>
    </location>
</feature>
<feature type="repeat" description="WD" evidence="3">
    <location>
        <begin position="1073"/>
        <end position="1108"/>
    </location>
</feature>
<dbReference type="PANTHER" id="PTHR44129">
    <property type="entry name" value="WD REPEAT-CONTAINING PROTEIN POP1"/>
    <property type="match status" value="1"/>
</dbReference>
<protein>
    <submittedName>
        <fullName evidence="6">WD40 repeat protein/transcriptional regulator with XRE-family HTH domain</fullName>
    </submittedName>
</protein>
<evidence type="ECO:0000256" key="2">
    <source>
        <dbReference type="ARBA" id="ARBA00022737"/>
    </source>
</evidence>
<reference evidence="6 7" key="1">
    <citation type="submission" date="2020-08" db="EMBL/GenBank/DDBJ databases">
        <title>Sequencing the genomes of 1000 actinobacteria strains.</title>
        <authorList>
            <person name="Klenk H.-P."/>
        </authorList>
    </citation>
    <scope>NUCLEOTIDE SEQUENCE [LARGE SCALE GENOMIC DNA]</scope>
    <source>
        <strain evidence="6 7">DSM 45507</strain>
    </source>
</reference>
<dbReference type="Pfam" id="PF00400">
    <property type="entry name" value="WD40"/>
    <property type="match status" value="12"/>
</dbReference>
<feature type="repeat" description="WD" evidence="3">
    <location>
        <begin position="640"/>
        <end position="681"/>
    </location>
</feature>
<keyword evidence="4" id="KW-0472">Membrane</keyword>
<dbReference type="GO" id="GO:0003677">
    <property type="term" value="F:DNA binding"/>
    <property type="evidence" value="ECO:0007669"/>
    <property type="project" value="InterPro"/>
</dbReference>
<keyword evidence="4" id="KW-1133">Transmembrane helix</keyword>
<evidence type="ECO:0000313" key="6">
    <source>
        <dbReference type="EMBL" id="MBB5783507.1"/>
    </source>
</evidence>
<feature type="repeat" description="WD" evidence="3">
    <location>
        <begin position="1161"/>
        <end position="1202"/>
    </location>
</feature>
<dbReference type="Gene3D" id="2.130.10.10">
    <property type="entry name" value="YVTN repeat-like/Quinoprotein amine dehydrogenase"/>
    <property type="match status" value="5"/>
</dbReference>
<feature type="repeat" description="WD" evidence="3">
    <location>
        <begin position="899"/>
        <end position="932"/>
    </location>
</feature>
<dbReference type="SUPFAM" id="SSF52540">
    <property type="entry name" value="P-loop containing nucleoside triphosphate hydrolases"/>
    <property type="match status" value="1"/>
</dbReference>
<keyword evidence="4" id="KW-0812">Transmembrane</keyword>
<evidence type="ECO:0000313" key="7">
    <source>
        <dbReference type="Proteomes" id="UP000579153"/>
    </source>
</evidence>
<evidence type="ECO:0000259" key="5">
    <source>
        <dbReference type="Pfam" id="PF20703"/>
    </source>
</evidence>
<sequence>MQEQSLITTREEFGQALTRLRESAGVSVRQVAAKVGADIAPSTLGDWFAGRGLPSLSSRDLLVEVLRVCGVSDDAAVEQWLNAWHRVRRAPGRRPAGPEPYRGLAAFETEHAEWFFGREALTAQLVAGLTEPGLRLVVGASGSGKSSLLRAGVVPALGRSAAVFTPGPHPMAALARQRGEVLIVDQFEEVFTVCEDQDERTRFVAALSEAAERAVVVAGLRADFYGQAMRHPELLAAMRSGQLVVGPMREEELRAAVVEPARKAGIEIENGLVELLLREVAPARADGEAHEAGTLPLVSHALYAMWRESQGRRLTIADYRKVGGIGTAVADSAEKVYLGLSEHRQELARRLFLTLVHVASDTAATRRSMTLAEVLADHDPAVAAEAEDVLDRFVAERLITVDLDKVQISHEALLTAWPRLAGWLESDRAGLVVGRDLAEAAARWAQEGHDPGALYRGSRLAVARLWAEGAGPHAAPGPQARKFLAASVERQEAEAAAQRRGTRRLRRLVAVLAALLLLTTAAVVVAVRGQRAIIDQRNTALSALSGKVANESVALRAGNPALAAQLALAAQRLRPSTESRGAVLSTPANPYANVLNAHAGAVYAVNYSPDGSRLATVALDGTLRMWDVSDPLRPAALSSVAGDAKGLAAAAFAPRGELVATAGNDNTADLWDVRDPRHPVVLATMGGHSMGIIGVAFSPDGTMLATASYDATTLLWNVTNPRKPYLLSTLKGAPKGLSDVAFSPDGRTLAVTAFSNDVMLWDIADSRHPERLPDLRGHTKAVLAAAFHGDTLATGGFDNTVRLWDLRDPRHGRHLATFSGHENGVVAIDFSPDGRSLATGSYDRTIRLWDLTDLHADPIVMTGHSNTVYTVRYSPSGRVLASGGRDDTVRVWDLGRPVLGGHRGTVYTLAYSPDGRLLATGSHPVIKIWDVSGDPRPLATLTGHANGVTAVAFARGGTLLASADLDSSIRLWDLTDPVRPRLLSETAAGIGNIFAAAISPDGRSLVVAGEQFDVYVWDISDPGHPVRRAVAKGHEDAVNAVAFSPDGRLLATGGGDRTIRLWRTADLAPLGVAGGHGGTVYFLAFDRTGTLLASGSGDRTARLWNVRSLDRPIAVLRGHADSVQSVAFSRDGRTLATASDDRTAMLWDLADPARATPLATLTGHLGQVNKAAFSPDGTTLATVSGDSTARLWPVDPGAAARRICALAFPPITPAEWHQYLPDVPYDPPCPADAATGRAPAG</sequence>
<feature type="repeat" description="WD" evidence="3">
    <location>
        <begin position="861"/>
        <end position="894"/>
    </location>
</feature>
<dbReference type="PRINTS" id="PR00320">
    <property type="entry name" value="GPROTEINBRPT"/>
</dbReference>
<dbReference type="InterPro" id="IPR049052">
    <property type="entry name" value="nSTAND1"/>
</dbReference>
<organism evidence="6 7">
    <name type="scientific">Nonomuraea jabiensis</name>
    <dbReference type="NCBI Taxonomy" id="882448"/>
    <lineage>
        <taxon>Bacteria</taxon>
        <taxon>Bacillati</taxon>
        <taxon>Actinomycetota</taxon>
        <taxon>Actinomycetes</taxon>
        <taxon>Streptosporangiales</taxon>
        <taxon>Streptosporangiaceae</taxon>
        <taxon>Nonomuraea</taxon>
    </lineage>
</organism>
<feature type="repeat" description="WD" evidence="3">
    <location>
        <begin position="1116"/>
        <end position="1149"/>
    </location>
</feature>
<dbReference type="RefSeq" id="WP_185076435.1">
    <property type="nucleotide sequence ID" value="NZ_JACHMB010000001.1"/>
</dbReference>
<feature type="repeat" description="WD" evidence="3">
    <location>
        <begin position="941"/>
        <end position="974"/>
    </location>
</feature>
<keyword evidence="2" id="KW-0677">Repeat</keyword>
<dbReference type="InterPro" id="IPR001680">
    <property type="entry name" value="WD40_rpt"/>
</dbReference>
<dbReference type="Pfam" id="PF13560">
    <property type="entry name" value="HTH_31"/>
    <property type="match status" value="1"/>
</dbReference>
<gene>
    <name evidence="6" type="ORF">HD596_010263</name>
</gene>
<dbReference type="InterPro" id="IPR015943">
    <property type="entry name" value="WD40/YVTN_repeat-like_dom_sf"/>
</dbReference>